<organism evidence="1 2">
    <name type="scientific">Noviherbaspirillum denitrificans</name>
    <dbReference type="NCBI Taxonomy" id="1968433"/>
    <lineage>
        <taxon>Bacteria</taxon>
        <taxon>Pseudomonadati</taxon>
        <taxon>Pseudomonadota</taxon>
        <taxon>Betaproteobacteria</taxon>
        <taxon>Burkholderiales</taxon>
        <taxon>Oxalobacteraceae</taxon>
        <taxon>Noviherbaspirillum</taxon>
    </lineage>
</organism>
<dbReference type="EMBL" id="LSTO01000002">
    <property type="protein sequence ID" value="OWW18686.1"/>
    <property type="molecule type" value="Genomic_DNA"/>
</dbReference>
<protein>
    <recommendedName>
        <fullName evidence="3">DUF1488 domain-containing protein</fullName>
    </recommendedName>
</protein>
<dbReference type="AlphaFoldDB" id="A0A254T7R3"/>
<dbReference type="Proteomes" id="UP000197535">
    <property type="component" value="Unassembled WGS sequence"/>
</dbReference>
<dbReference type="InterPro" id="IPR036692">
    <property type="entry name" value="Shew3726-like_sf"/>
</dbReference>
<name>A0A254T7R3_9BURK</name>
<dbReference type="SUPFAM" id="SSF160272">
    <property type="entry name" value="Shew3726-like"/>
    <property type="match status" value="1"/>
</dbReference>
<accession>A0A254T7R3</accession>
<dbReference type="Pfam" id="PF07369">
    <property type="entry name" value="DUF1488"/>
    <property type="match status" value="1"/>
</dbReference>
<evidence type="ECO:0000313" key="2">
    <source>
        <dbReference type="Proteomes" id="UP000197535"/>
    </source>
</evidence>
<evidence type="ECO:0008006" key="3">
    <source>
        <dbReference type="Google" id="ProtNLM"/>
    </source>
</evidence>
<gene>
    <name evidence="1" type="ORF">AYR66_03680</name>
</gene>
<dbReference type="InterPro" id="IPR009962">
    <property type="entry name" value="DUF1488"/>
</dbReference>
<evidence type="ECO:0000313" key="1">
    <source>
        <dbReference type="EMBL" id="OWW18686.1"/>
    </source>
</evidence>
<keyword evidence="2" id="KW-1185">Reference proteome</keyword>
<sequence>MIRTAAEPRVAEEGVTFTVEVGFADRECLVSKNALAHLRRMKGGGQQDFLETYRAFEDQIHSVARRLVVAGVAGSPLVLGASYFV</sequence>
<dbReference type="RefSeq" id="WP_088710089.1">
    <property type="nucleotide sequence ID" value="NZ_LSTO01000002.1"/>
</dbReference>
<proteinExistence type="predicted"/>
<comment type="caution">
    <text evidence="1">The sequence shown here is derived from an EMBL/GenBank/DDBJ whole genome shotgun (WGS) entry which is preliminary data.</text>
</comment>
<reference evidence="1 2" key="1">
    <citation type="submission" date="2016-02" db="EMBL/GenBank/DDBJ databases">
        <authorList>
            <person name="Wen L."/>
            <person name="He K."/>
            <person name="Yang H."/>
        </authorList>
    </citation>
    <scope>NUCLEOTIDE SEQUENCE [LARGE SCALE GENOMIC DNA]</scope>
    <source>
        <strain evidence="1 2">TSA40</strain>
    </source>
</reference>